<gene>
    <name evidence="3" type="primary">MSH6</name>
    <name evidence="3" type="ORF">TSPGSL018_3471</name>
</gene>
<dbReference type="GO" id="GO:0030983">
    <property type="term" value="F:mismatched DNA binding"/>
    <property type="evidence" value="ECO:0007669"/>
    <property type="project" value="InterPro"/>
</dbReference>
<feature type="compositionally biased region" description="Basic residues" evidence="1">
    <location>
        <begin position="84"/>
        <end position="95"/>
    </location>
</feature>
<dbReference type="SUPFAM" id="SSF55271">
    <property type="entry name" value="DNA repair protein MutS, domain I"/>
    <property type="match status" value="1"/>
</dbReference>
<evidence type="ECO:0000313" key="3">
    <source>
        <dbReference type="EMBL" id="JAC83387.1"/>
    </source>
</evidence>
<dbReference type="GO" id="GO:0005524">
    <property type="term" value="F:ATP binding"/>
    <property type="evidence" value="ECO:0007669"/>
    <property type="project" value="InterPro"/>
</dbReference>
<feature type="region of interest" description="Disordered" evidence="1">
    <location>
        <begin position="324"/>
        <end position="347"/>
    </location>
</feature>
<dbReference type="Pfam" id="PF01624">
    <property type="entry name" value="MutS_I"/>
    <property type="match status" value="1"/>
</dbReference>
<dbReference type="Gene3D" id="3.40.1170.10">
    <property type="entry name" value="DNA repair protein MutS, domain I"/>
    <property type="match status" value="1"/>
</dbReference>
<feature type="domain" description="DNA mismatch repair protein MutS-like N-terminal" evidence="2">
    <location>
        <begin position="205"/>
        <end position="320"/>
    </location>
</feature>
<dbReference type="InterPro" id="IPR016151">
    <property type="entry name" value="DNA_mismatch_repair_MutS_N"/>
</dbReference>
<evidence type="ECO:0000256" key="1">
    <source>
        <dbReference type="SAM" id="MobiDB-lite"/>
    </source>
</evidence>
<feature type="region of interest" description="Disordered" evidence="1">
    <location>
        <begin position="1"/>
        <end position="121"/>
    </location>
</feature>
<feature type="compositionally biased region" description="Acidic residues" evidence="1">
    <location>
        <begin position="1"/>
        <end position="15"/>
    </location>
</feature>
<feature type="compositionally biased region" description="Acidic residues" evidence="1">
    <location>
        <begin position="23"/>
        <end position="60"/>
    </location>
</feature>
<feature type="compositionally biased region" description="Low complexity" evidence="1">
    <location>
        <begin position="97"/>
        <end position="106"/>
    </location>
</feature>
<dbReference type="EMBL" id="GBEZ01001601">
    <property type="protein sequence ID" value="JAC83387.1"/>
    <property type="molecule type" value="Transcribed_RNA"/>
</dbReference>
<evidence type="ECO:0000259" key="2">
    <source>
        <dbReference type="Pfam" id="PF01624"/>
    </source>
</evidence>
<reference evidence="3" key="1">
    <citation type="submission" date="2014-05" db="EMBL/GenBank/DDBJ databases">
        <title>The transcriptome of the halophilic microalga Tetraselmis sp. GSL018 isolated from the Great Salt Lake, Utah.</title>
        <authorList>
            <person name="Jinkerson R.E."/>
            <person name="D'Adamo S."/>
            <person name="Posewitz M.C."/>
        </authorList>
    </citation>
    <scope>NUCLEOTIDE SEQUENCE</scope>
    <source>
        <strain evidence="3">GSL018</strain>
    </source>
</reference>
<organism evidence="3">
    <name type="scientific">Tetraselmis sp. GSL018</name>
    <dbReference type="NCBI Taxonomy" id="582737"/>
    <lineage>
        <taxon>Eukaryota</taxon>
        <taxon>Viridiplantae</taxon>
        <taxon>Chlorophyta</taxon>
        <taxon>core chlorophytes</taxon>
        <taxon>Chlorodendrophyceae</taxon>
        <taxon>Chlorodendrales</taxon>
        <taxon>Chlorodendraceae</taxon>
        <taxon>Tetraselmis</taxon>
    </lineage>
</organism>
<accession>A0A061SDZ5</accession>
<name>A0A061SDZ5_9CHLO</name>
<sequence length="347" mass="37983">MLPVPLEEEAGDDTASEGGDSGSDWEEEELANPPGESEDDGSDLGEEEEEDLDDASEGADELPPPDPRRGGAKRRLGGAPVQRRPAKRAAARPHSPRPAAAASSAAHLEVPTPCPPPGAKESLALALREAPPAAASAPPTGSAPTRELIGEAARFAARDAERFRHLLPDNLRDAGRKRPSDPGYDPRTLFIPPSWFRDWKVSEGQKQWWEFKAANFDSVLLFKMGKFYEMFEMDAHIGAEVLGLSYMKGDQPHCGFPEKNYHQNAELLARSGHRVVVIEQTETPEMLARRNEERQRRGEKKATVVRREKVAVLTRATMMDPEMLASNPEASYLSGVPQPRGGFGPAR</sequence>
<dbReference type="AlphaFoldDB" id="A0A061SDZ5"/>
<dbReference type="InterPro" id="IPR007695">
    <property type="entry name" value="DNA_mismatch_repair_MutS-lik_N"/>
</dbReference>
<dbReference type="GO" id="GO:0006298">
    <property type="term" value="P:mismatch repair"/>
    <property type="evidence" value="ECO:0007669"/>
    <property type="project" value="InterPro"/>
</dbReference>
<proteinExistence type="predicted"/>
<protein>
    <submittedName>
        <fullName evidence="3">DNA mismatch repair protein MSH6</fullName>
    </submittedName>
</protein>